<dbReference type="OrthoDB" id="9840631at2"/>
<dbReference type="PROSITE" id="PS51257">
    <property type="entry name" value="PROKAR_LIPOPROTEIN"/>
    <property type="match status" value="1"/>
</dbReference>
<dbReference type="STRING" id="1963862.B4O97_18465"/>
<evidence type="ECO:0000313" key="2">
    <source>
        <dbReference type="Proteomes" id="UP000192343"/>
    </source>
</evidence>
<dbReference type="AlphaFoldDB" id="A0A1Y1RT09"/>
<name>A0A1Y1RT09_9SPIO</name>
<keyword evidence="2" id="KW-1185">Reference proteome</keyword>
<comment type="caution">
    <text evidence="1">The sequence shown here is derived from an EMBL/GenBank/DDBJ whole genome shotgun (WGS) entry which is preliminary data.</text>
</comment>
<sequence length="152" mass="17285">MKKGMRRTLTTLVLGIFFAGCTTIPGERDGMEFTEMINAGEWEALSEQTAEPFLLDTEMIMRRSDMREFWKILAEGRFSLGETELLVIDEPAQAARYGSGLEIEQFFAKYVPERSATFLAQSTAGRFYITIGRDEDRNRMIYAFAGPLGKEQ</sequence>
<organism evidence="1 2">
    <name type="scientific">Marispirochaeta aestuarii</name>
    <dbReference type="NCBI Taxonomy" id="1963862"/>
    <lineage>
        <taxon>Bacteria</taxon>
        <taxon>Pseudomonadati</taxon>
        <taxon>Spirochaetota</taxon>
        <taxon>Spirochaetia</taxon>
        <taxon>Spirochaetales</taxon>
        <taxon>Spirochaetaceae</taxon>
        <taxon>Marispirochaeta</taxon>
    </lineage>
</organism>
<gene>
    <name evidence="1" type="ORF">B4O97_18465</name>
</gene>
<protein>
    <submittedName>
        <fullName evidence="1">Uncharacterized protein</fullName>
    </submittedName>
</protein>
<accession>A0A1Y1RT09</accession>
<dbReference type="EMBL" id="MWQY01000035">
    <property type="protein sequence ID" value="ORC30235.1"/>
    <property type="molecule type" value="Genomic_DNA"/>
</dbReference>
<reference evidence="1 2" key="1">
    <citation type="submission" date="2017-03" db="EMBL/GenBank/DDBJ databases">
        <title>Draft Genome sequence of Marispirochaeta sp. strain JC444.</title>
        <authorList>
            <person name="Shivani Y."/>
            <person name="Subhash Y."/>
            <person name="Sasikala C."/>
            <person name="Ramana C."/>
        </authorList>
    </citation>
    <scope>NUCLEOTIDE SEQUENCE [LARGE SCALE GENOMIC DNA]</scope>
    <source>
        <strain evidence="1 2">JC444</strain>
    </source>
</reference>
<dbReference type="Proteomes" id="UP000192343">
    <property type="component" value="Unassembled WGS sequence"/>
</dbReference>
<proteinExistence type="predicted"/>
<evidence type="ECO:0000313" key="1">
    <source>
        <dbReference type="EMBL" id="ORC30235.1"/>
    </source>
</evidence>
<dbReference type="RefSeq" id="WP_083052999.1">
    <property type="nucleotide sequence ID" value="NZ_MWQY01000035.1"/>
</dbReference>